<dbReference type="RefSeq" id="WP_255352363.1">
    <property type="nucleotide sequence ID" value="NZ_JAPJUH010000006.1"/>
</dbReference>
<protein>
    <submittedName>
        <fullName evidence="1">Uncharacterized protein</fullName>
    </submittedName>
</protein>
<dbReference type="EMBL" id="JAPJUH010000006">
    <property type="protein sequence ID" value="MCX3266955.1"/>
    <property type="molecule type" value="Genomic_DNA"/>
</dbReference>
<dbReference type="Proteomes" id="UP001142592">
    <property type="component" value="Unassembled WGS sequence"/>
</dbReference>
<gene>
    <name evidence="1" type="ORF">OQZ29_19500</name>
</gene>
<evidence type="ECO:0000313" key="1">
    <source>
        <dbReference type="EMBL" id="MCX3266955.1"/>
    </source>
</evidence>
<proteinExistence type="predicted"/>
<evidence type="ECO:0000313" key="2">
    <source>
        <dbReference type="Proteomes" id="UP001142592"/>
    </source>
</evidence>
<comment type="caution">
    <text evidence="1">The sequence shown here is derived from an EMBL/GenBank/DDBJ whole genome shotgun (WGS) entry which is preliminary data.</text>
</comment>
<organism evidence="1 2">
    <name type="scientific">Pedobacter agri</name>
    <dbReference type="NCBI Taxonomy" id="454586"/>
    <lineage>
        <taxon>Bacteria</taxon>
        <taxon>Pseudomonadati</taxon>
        <taxon>Bacteroidota</taxon>
        <taxon>Sphingobacteriia</taxon>
        <taxon>Sphingobacteriales</taxon>
        <taxon>Sphingobacteriaceae</taxon>
        <taxon>Pedobacter</taxon>
    </lineage>
</organism>
<reference evidence="1" key="1">
    <citation type="submission" date="2022-11" db="EMBL/GenBank/DDBJ databases">
        <authorList>
            <person name="Graham C."/>
            <person name="Newman J.D."/>
        </authorList>
    </citation>
    <scope>NUCLEOTIDE SEQUENCE</scope>
    <source>
        <strain evidence="1">DSM 19486</strain>
    </source>
</reference>
<accession>A0A9X3DIU3</accession>
<sequence length="40" mass="4491">MKKVAILLLAVFCTITILESCSSKLCPAYSSYPEGKRRRN</sequence>
<dbReference type="AlphaFoldDB" id="A0A9X3DIU3"/>
<keyword evidence="2" id="KW-1185">Reference proteome</keyword>
<name>A0A9X3DIU3_9SPHI</name>